<evidence type="ECO:0000313" key="2">
    <source>
        <dbReference type="EMBL" id="GIM78522.1"/>
    </source>
</evidence>
<dbReference type="EMBL" id="BOQL01000074">
    <property type="protein sequence ID" value="GIM78522.1"/>
    <property type="molecule type" value="Genomic_DNA"/>
</dbReference>
<keyword evidence="2" id="KW-0489">Methyltransferase</keyword>
<keyword evidence="3" id="KW-1185">Reference proteome</keyword>
<reference evidence="2" key="1">
    <citation type="submission" date="2021-03" db="EMBL/GenBank/DDBJ databases">
        <title>Whole genome shotgun sequence of Actinoplanes auranticolor NBRC 12245.</title>
        <authorList>
            <person name="Komaki H."/>
            <person name="Tamura T."/>
        </authorList>
    </citation>
    <scope>NUCLEOTIDE SEQUENCE</scope>
    <source>
        <strain evidence="2">NBRC 12245</strain>
    </source>
</reference>
<gene>
    <name evidence="2" type="ORF">Aau02nite_81280</name>
</gene>
<dbReference type="InterPro" id="IPR041698">
    <property type="entry name" value="Methyltransf_25"/>
</dbReference>
<dbReference type="RefSeq" id="WP_212993936.1">
    <property type="nucleotide sequence ID" value="NZ_BAABEA010000003.1"/>
</dbReference>
<proteinExistence type="predicted"/>
<protein>
    <submittedName>
        <fullName evidence="2">Methyltransferase</fullName>
    </submittedName>
</protein>
<evidence type="ECO:0000313" key="3">
    <source>
        <dbReference type="Proteomes" id="UP000681340"/>
    </source>
</evidence>
<name>A0A919VWM8_9ACTN</name>
<sequence length="243" mass="26692">MTDFDDPAFFGDRWAGRYDDLSKGPDPTAAVDFLAGLARPGARILELAIGGGRVAIPLARRGFAVEGIEASQAVVDKLRAVPGGQDLPVVTADMADVPSAGPFPLVYVVWNSLFNLTSQQRQVDTFRNVARVLEPGGAFVLECYVPDPAAYDRQFSTDDVREDSVGFTLTVHDRIAQRIQMQHVTVDGKGVRLLPTAHRYCWPAELDLMAQLAGLHLRERWADWDRTPFRATSGSHISVYAKP</sequence>
<dbReference type="CDD" id="cd02440">
    <property type="entry name" value="AdoMet_MTases"/>
    <property type="match status" value="1"/>
</dbReference>
<comment type="caution">
    <text evidence="2">The sequence shown here is derived from an EMBL/GenBank/DDBJ whole genome shotgun (WGS) entry which is preliminary data.</text>
</comment>
<dbReference type="Gene3D" id="2.20.25.570">
    <property type="match status" value="1"/>
</dbReference>
<dbReference type="GO" id="GO:0008168">
    <property type="term" value="F:methyltransferase activity"/>
    <property type="evidence" value="ECO:0007669"/>
    <property type="project" value="UniProtKB-KW"/>
</dbReference>
<organism evidence="2 3">
    <name type="scientific">Actinoplanes auranticolor</name>
    <dbReference type="NCBI Taxonomy" id="47988"/>
    <lineage>
        <taxon>Bacteria</taxon>
        <taxon>Bacillati</taxon>
        <taxon>Actinomycetota</taxon>
        <taxon>Actinomycetes</taxon>
        <taxon>Micromonosporales</taxon>
        <taxon>Micromonosporaceae</taxon>
        <taxon>Actinoplanes</taxon>
    </lineage>
</organism>
<feature type="domain" description="Methyltransferase" evidence="1">
    <location>
        <begin position="44"/>
        <end position="137"/>
    </location>
</feature>
<dbReference type="Gene3D" id="3.40.50.150">
    <property type="entry name" value="Vaccinia Virus protein VP39"/>
    <property type="match status" value="1"/>
</dbReference>
<dbReference type="SUPFAM" id="SSF53335">
    <property type="entry name" value="S-adenosyl-L-methionine-dependent methyltransferases"/>
    <property type="match status" value="1"/>
</dbReference>
<dbReference type="AlphaFoldDB" id="A0A919VWM8"/>
<dbReference type="Pfam" id="PF13649">
    <property type="entry name" value="Methyltransf_25"/>
    <property type="match status" value="1"/>
</dbReference>
<accession>A0A919VWM8</accession>
<dbReference type="GO" id="GO:0032259">
    <property type="term" value="P:methylation"/>
    <property type="evidence" value="ECO:0007669"/>
    <property type="project" value="UniProtKB-KW"/>
</dbReference>
<keyword evidence="2" id="KW-0808">Transferase</keyword>
<dbReference type="InterPro" id="IPR029063">
    <property type="entry name" value="SAM-dependent_MTases_sf"/>
</dbReference>
<evidence type="ECO:0000259" key="1">
    <source>
        <dbReference type="Pfam" id="PF13649"/>
    </source>
</evidence>
<dbReference type="Proteomes" id="UP000681340">
    <property type="component" value="Unassembled WGS sequence"/>
</dbReference>